<dbReference type="InterPro" id="IPR000014">
    <property type="entry name" value="PAS"/>
</dbReference>
<dbReference type="EC" id="2.7.13.3" evidence="2"/>
<dbReference type="SMART" id="SM00086">
    <property type="entry name" value="PAC"/>
    <property type="match status" value="2"/>
</dbReference>
<proteinExistence type="predicted"/>
<evidence type="ECO:0000313" key="9">
    <source>
        <dbReference type="Proteomes" id="UP000295050"/>
    </source>
</evidence>
<evidence type="ECO:0000259" key="7">
    <source>
        <dbReference type="PROSITE" id="PS50113"/>
    </source>
</evidence>
<comment type="catalytic activity">
    <reaction evidence="1">
        <text>ATP + protein L-histidine = ADP + protein N-phospho-L-histidine.</text>
        <dbReference type="EC" id="2.7.13.3"/>
    </reaction>
</comment>
<dbReference type="PROSITE" id="PS50112">
    <property type="entry name" value="PAS"/>
    <property type="match status" value="2"/>
</dbReference>
<evidence type="ECO:0000256" key="2">
    <source>
        <dbReference type="ARBA" id="ARBA00012438"/>
    </source>
</evidence>
<dbReference type="SMART" id="SM00091">
    <property type="entry name" value="PAS"/>
    <property type="match status" value="5"/>
</dbReference>
<evidence type="ECO:0000256" key="4">
    <source>
        <dbReference type="ARBA" id="ARBA00022679"/>
    </source>
</evidence>
<keyword evidence="3" id="KW-0597">Phosphoprotein</keyword>
<evidence type="ECO:0000256" key="3">
    <source>
        <dbReference type="ARBA" id="ARBA00022553"/>
    </source>
</evidence>
<dbReference type="InterPro" id="IPR000700">
    <property type="entry name" value="PAS-assoc_C"/>
</dbReference>
<accession>A0A4R2RBE9</accession>
<dbReference type="PROSITE" id="PS50113">
    <property type="entry name" value="PAC"/>
    <property type="match status" value="1"/>
</dbReference>
<evidence type="ECO:0000259" key="6">
    <source>
        <dbReference type="PROSITE" id="PS50112"/>
    </source>
</evidence>
<feature type="domain" description="PAS" evidence="6">
    <location>
        <begin position="283"/>
        <end position="316"/>
    </location>
</feature>
<dbReference type="CDD" id="cd00130">
    <property type="entry name" value="PAS"/>
    <property type="match status" value="4"/>
</dbReference>
<protein>
    <recommendedName>
        <fullName evidence="2">histidine kinase</fullName>
        <ecNumber evidence="2">2.7.13.3</ecNumber>
    </recommendedName>
</protein>
<gene>
    <name evidence="8" type="ORF">EV663_10818</name>
</gene>
<dbReference type="OrthoDB" id="9796100at2"/>
<dbReference type="InterPro" id="IPR035965">
    <property type="entry name" value="PAS-like_dom_sf"/>
</dbReference>
<evidence type="ECO:0000256" key="5">
    <source>
        <dbReference type="ARBA" id="ARBA00022777"/>
    </source>
</evidence>
<name>A0A4R2RBE9_9RHOB</name>
<dbReference type="InterPro" id="IPR001610">
    <property type="entry name" value="PAC"/>
</dbReference>
<feature type="domain" description="PAC" evidence="7">
    <location>
        <begin position="784"/>
        <end position="836"/>
    </location>
</feature>
<dbReference type="Proteomes" id="UP000295050">
    <property type="component" value="Unassembled WGS sequence"/>
</dbReference>
<dbReference type="GO" id="GO:0004673">
    <property type="term" value="F:protein histidine kinase activity"/>
    <property type="evidence" value="ECO:0007669"/>
    <property type="project" value="UniProtKB-EC"/>
</dbReference>
<reference evidence="8 9" key="1">
    <citation type="submission" date="2019-03" db="EMBL/GenBank/DDBJ databases">
        <title>Genomic Encyclopedia of Type Strains, Phase IV (KMG-IV): sequencing the most valuable type-strain genomes for metagenomic binning, comparative biology and taxonomic classification.</title>
        <authorList>
            <person name="Goeker M."/>
        </authorList>
    </citation>
    <scope>NUCLEOTIDE SEQUENCE [LARGE SCALE GENOMIC DNA]</scope>
    <source>
        <strain evidence="8 9">DSM 24766</strain>
    </source>
</reference>
<dbReference type="EMBL" id="SLXU01000008">
    <property type="protein sequence ID" value="TCP60662.1"/>
    <property type="molecule type" value="Genomic_DNA"/>
</dbReference>
<dbReference type="PANTHER" id="PTHR43304:SF1">
    <property type="entry name" value="PAC DOMAIN-CONTAINING PROTEIN"/>
    <property type="match status" value="1"/>
</dbReference>
<dbReference type="NCBIfam" id="TIGR00229">
    <property type="entry name" value="sensory_box"/>
    <property type="match status" value="2"/>
</dbReference>
<feature type="domain" description="PAS" evidence="6">
    <location>
        <begin position="830"/>
        <end position="901"/>
    </location>
</feature>
<dbReference type="InterPro" id="IPR052162">
    <property type="entry name" value="Sensor_kinase/Photoreceptor"/>
</dbReference>
<keyword evidence="9" id="KW-1185">Reference proteome</keyword>
<dbReference type="SUPFAM" id="SSF55785">
    <property type="entry name" value="PYP-like sensor domain (PAS domain)"/>
    <property type="match status" value="4"/>
</dbReference>
<comment type="caution">
    <text evidence="8">The sequence shown here is derived from an EMBL/GenBank/DDBJ whole genome shotgun (WGS) entry which is preliminary data.</text>
</comment>
<dbReference type="PANTHER" id="PTHR43304">
    <property type="entry name" value="PHYTOCHROME-LIKE PROTEIN CPH1"/>
    <property type="match status" value="1"/>
</dbReference>
<dbReference type="AlphaFoldDB" id="A0A4R2RBE9"/>
<keyword evidence="5" id="KW-0418">Kinase</keyword>
<organism evidence="8 9">
    <name type="scientific">Rhodovulum bhavnagarense</name>
    <dbReference type="NCBI Taxonomy" id="992286"/>
    <lineage>
        <taxon>Bacteria</taxon>
        <taxon>Pseudomonadati</taxon>
        <taxon>Pseudomonadota</taxon>
        <taxon>Alphaproteobacteria</taxon>
        <taxon>Rhodobacterales</taxon>
        <taxon>Paracoccaceae</taxon>
        <taxon>Rhodovulum</taxon>
    </lineage>
</organism>
<sequence>MSSIAELFTAYYPEFVGPEPEILSVDLAFSPLMACATSGSEELLYGNADMAVRLGLTLEDLETGAWLDRVQPDGAENLREAWRTFLQTRRPLTLKLSVQTGPQDAVHRYRLVCIAYRHPLTGADCALVAAANIDFPERALRYLDEAQGALAAVHAGRGAVSLTLDADARIVAITPEARKLLDLDETGTAEGVMLKTFLAEENHSDLDDCLQDSGGRGVRAFATQVRSKGGPGPFIEIFCHRTGNGSHDDGTTHCSIIGLHDQLAASQLLHIAHGRSGCAGKVVPGGLIGLDAGGRIVLADDHAATILGRPAQELVGCAFRDLAQVAPGDEAGRAALPLPPEAGVGATHCAEILVGGAGGPVFLEYIATRLPEVENDTGLSCLVSLRDMNGDLTHRALQSLDLLVLSMVAMGFPRDWMLAEVGKAIGRVFPEVAVLFMSPDKRGHMSRVASHGMDEATAAACEALANAPDTALRRSIEADARFTEWNPDVLPQGPAWQKAYSLPLKPWNGDPHAVAVLLFRQDGLPEQDRARTLGKIADTLRLKAQYMDRETKGQATEQRFRFLFEAMPTALIELDFTETLSLFEMLRSQGVNDLAAHIAAHPEGAAALLASVRVVGGNPLALRRYGVDSQSALIVAFDEVLNGDEFRETLQKAFVAMYEGAAFFEAGRVVRRQDGTLRKIEVRFAFPNPEIGRGIIAEIDNTAREQALERFTVLARTISDAVVEYNLRTDKVWYVDGLERTLGFSAEEMGTSLASFIGLVHPEDVEKALTLFNSFKARADADSNSLTLRMQRADGSWAITEIHAAPLMDELGQPERIVASLHDISAKMKEQQRQRLIAEVACDAAFEHDIEADEFVWDGGLKRHFGIDPSEIRTMEEWKNHIHPDDQHRLTEIHNDVLAMKLATATGTVRLRCGDGRHVWTDLRIKVLHGANGKPSGVIGAVENIDDRIAYEARVGTLLELAADVIFEIDPVNGTVWHNVLGTPYLAGRRGWLPLEAADQGDAIHPDDREGLRQQVALIHDGDLREIEALYRHMTMDDTWVELVTRVRVERDENDKAVRLIGFTRKR</sequence>
<dbReference type="Pfam" id="PF08447">
    <property type="entry name" value="PAS_3"/>
    <property type="match status" value="3"/>
</dbReference>
<evidence type="ECO:0000256" key="1">
    <source>
        <dbReference type="ARBA" id="ARBA00000085"/>
    </source>
</evidence>
<keyword evidence="4" id="KW-0808">Transferase</keyword>
<dbReference type="Gene3D" id="3.30.450.20">
    <property type="entry name" value="PAS domain"/>
    <property type="match status" value="3"/>
</dbReference>
<evidence type="ECO:0000313" key="8">
    <source>
        <dbReference type="EMBL" id="TCP60662.1"/>
    </source>
</evidence>
<dbReference type="InterPro" id="IPR013655">
    <property type="entry name" value="PAS_fold_3"/>
</dbReference>
<dbReference type="RefSeq" id="WP_132951548.1">
    <property type="nucleotide sequence ID" value="NZ_SLXU01000008.1"/>
</dbReference>